<feature type="repeat" description="PPR" evidence="2">
    <location>
        <begin position="218"/>
        <end position="252"/>
    </location>
</feature>
<reference evidence="4 5" key="1">
    <citation type="journal article" date="2023" name="Int. J. Mol. Sci.">
        <title>De Novo Assembly and Annotation of 11 Diverse Shrub Willow (Salix) Genomes Reveals Novel Gene Organization in Sex-Linked Regions.</title>
        <authorList>
            <person name="Hyden B."/>
            <person name="Feng K."/>
            <person name="Yates T.B."/>
            <person name="Jawdy S."/>
            <person name="Cereghino C."/>
            <person name="Smart L.B."/>
            <person name="Muchero W."/>
        </authorList>
    </citation>
    <scope>NUCLEOTIDE SEQUENCE [LARGE SCALE GENOMIC DNA]</scope>
    <source>
        <tissue evidence="4">Shoot tip</tissue>
    </source>
</reference>
<dbReference type="Gene3D" id="1.25.40.10">
    <property type="entry name" value="Tetratricopeptide repeat domain"/>
    <property type="match status" value="1"/>
</dbReference>
<dbReference type="PROSITE" id="PS51375">
    <property type="entry name" value="PPR"/>
    <property type="match status" value="1"/>
</dbReference>
<name>A0AAD6NSA5_9ROSI</name>
<gene>
    <name evidence="4" type="ORF">OIU84_015097</name>
</gene>
<keyword evidence="3" id="KW-0812">Transmembrane</keyword>
<comment type="caution">
    <text evidence="4">The sequence shown here is derived from an EMBL/GenBank/DDBJ whole genome shotgun (WGS) entry which is preliminary data.</text>
</comment>
<dbReference type="Pfam" id="PF12854">
    <property type="entry name" value="PPR_1"/>
    <property type="match status" value="1"/>
</dbReference>
<dbReference type="InterPro" id="IPR021475">
    <property type="entry name" value="Pants/Emi1-like"/>
</dbReference>
<dbReference type="EMBL" id="JAPFFJ010000018">
    <property type="protein sequence ID" value="KAJ6403108.1"/>
    <property type="molecule type" value="Genomic_DNA"/>
</dbReference>
<keyword evidence="1" id="KW-0677">Repeat</keyword>
<dbReference type="PANTHER" id="PTHR28052:SF1">
    <property type="entry name" value="UPF0545 PROTEIN C22ORF39"/>
    <property type="match status" value="1"/>
</dbReference>
<keyword evidence="5" id="KW-1185">Reference proteome</keyword>
<evidence type="ECO:0000256" key="1">
    <source>
        <dbReference type="ARBA" id="ARBA00022737"/>
    </source>
</evidence>
<dbReference type="InterPro" id="IPR002885">
    <property type="entry name" value="PPR_rpt"/>
</dbReference>
<dbReference type="NCBIfam" id="TIGR00756">
    <property type="entry name" value="PPR"/>
    <property type="match status" value="1"/>
</dbReference>
<feature type="transmembrane region" description="Helical" evidence="3">
    <location>
        <begin position="341"/>
        <end position="369"/>
    </location>
</feature>
<dbReference type="Pfam" id="PF11326">
    <property type="entry name" value="PANTS-like"/>
    <property type="match status" value="1"/>
</dbReference>
<evidence type="ECO:0000256" key="2">
    <source>
        <dbReference type="PROSITE-ProRule" id="PRU00708"/>
    </source>
</evidence>
<evidence type="ECO:0000256" key="3">
    <source>
        <dbReference type="SAM" id="Phobius"/>
    </source>
</evidence>
<dbReference type="AlphaFoldDB" id="A0AAD6NSA5"/>
<organism evidence="4 5">
    <name type="scientific">Salix udensis</name>
    <dbReference type="NCBI Taxonomy" id="889485"/>
    <lineage>
        <taxon>Eukaryota</taxon>
        <taxon>Viridiplantae</taxon>
        <taxon>Streptophyta</taxon>
        <taxon>Embryophyta</taxon>
        <taxon>Tracheophyta</taxon>
        <taxon>Spermatophyta</taxon>
        <taxon>Magnoliopsida</taxon>
        <taxon>eudicotyledons</taxon>
        <taxon>Gunneridae</taxon>
        <taxon>Pentapetalae</taxon>
        <taxon>rosids</taxon>
        <taxon>fabids</taxon>
        <taxon>Malpighiales</taxon>
        <taxon>Salicaceae</taxon>
        <taxon>Saliceae</taxon>
        <taxon>Salix</taxon>
    </lineage>
</organism>
<dbReference type="InterPro" id="IPR011990">
    <property type="entry name" value="TPR-like_helical_dom_sf"/>
</dbReference>
<protein>
    <recommendedName>
        <fullName evidence="6">Pentatricopeptide repeat-containing protein</fullName>
    </recommendedName>
</protein>
<accession>A0AAD6NSA5</accession>
<dbReference type="Proteomes" id="UP001162972">
    <property type="component" value="Chromosome 4"/>
</dbReference>
<evidence type="ECO:0000313" key="4">
    <source>
        <dbReference type="EMBL" id="KAJ6403108.1"/>
    </source>
</evidence>
<sequence length="372" mass="42352">MIRRFIVKGTVEERMEAVKARKQLMISGALTDQEVRTARIEELKMLFTQQDLISEAKFHMGCNPVSLEACSTSKKGGPFEAEMKYGCWTWKGDRANISDHFFLKNYLSKSRTELVDLESIYNQGADLLGRFYNTVPLLTSATALLCLLENATKLALAYICALMLELRIMVKPLAFWSECKLSLMLLPLPSSPLKFKSGRVDLALEIYQQMVTKALKADLVLYNTLVNGFCKGGYFRESRKLVGEMTKRATRRVSCTTCFDALWFCYSPVHQVQQYYRLGLFDNCSQKWSDLVDCLTLKTKRSSQVQVSLSLSLSLSLSMTAKLCFIAILKHIYTHKRKGSLAIILITLSIISCPGSIIIGFFFSMYFFFYYL</sequence>
<keyword evidence="3" id="KW-0472">Membrane</keyword>
<evidence type="ECO:0008006" key="6">
    <source>
        <dbReference type="Google" id="ProtNLM"/>
    </source>
</evidence>
<keyword evidence="3" id="KW-1133">Transmembrane helix</keyword>
<proteinExistence type="predicted"/>
<feature type="transmembrane region" description="Helical" evidence="3">
    <location>
        <begin position="307"/>
        <end position="329"/>
    </location>
</feature>
<dbReference type="PANTHER" id="PTHR28052">
    <property type="entry name" value="UPF0545 PROTEIN C22ORF39"/>
    <property type="match status" value="1"/>
</dbReference>
<evidence type="ECO:0000313" key="5">
    <source>
        <dbReference type="Proteomes" id="UP001162972"/>
    </source>
</evidence>